<name>A0A2G9SAK3_AQUCT</name>
<reference evidence="2" key="1">
    <citation type="journal article" date="2017" name="Nat. Commun.">
        <title>The North American bullfrog draft genome provides insight into hormonal regulation of long noncoding RNA.</title>
        <authorList>
            <person name="Hammond S.A."/>
            <person name="Warren R.L."/>
            <person name="Vandervalk B.P."/>
            <person name="Kucuk E."/>
            <person name="Khan H."/>
            <person name="Gibb E.A."/>
            <person name="Pandoh P."/>
            <person name="Kirk H."/>
            <person name="Zhao Y."/>
            <person name="Jones M."/>
            <person name="Mungall A.J."/>
            <person name="Coope R."/>
            <person name="Pleasance S."/>
            <person name="Moore R.A."/>
            <person name="Holt R.A."/>
            <person name="Round J.M."/>
            <person name="Ohora S."/>
            <person name="Walle B.V."/>
            <person name="Veldhoen N."/>
            <person name="Helbing C.C."/>
            <person name="Birol I."/>
        </authorList>
    </citation>
    <scope>NUCLEOTIDE SEQUENCE [LARGE SCALE GENOMIC DNA]</scope>
</reference>
<protein>
    <submittedName>
        <fullName evidence="1">Uncharacterized protein</fullName>
    </submittedName>
</protein>
<dbReference type="EMBL" id="KV925549">
    <property type="protein sequence ID" value="PIO37218.1"/>
    <property type="molecule type" value="Genomic_DNA"/>
</dbReference>
<dbReference type="AlphaFoldDB" id="A0A2G9SAK3"/>
<dbReference type="OrthoDB" id="429813at2759"/>
<gene>
    <name evidence="1" type="ORF">AB205_0088600</name>
</gene>
<evidence type="ECO:0000313" key="2">
    <source>
        <dbReference type="Proteomes" id="UP000228934"/>
    </source>
</evidence>
<organism evidence="1 2">
    <name type="scientific">Aquarana catesbeiana</name>
    <name type="common">American bullfrog</name>
    <name type="synonym">Rana catesbeiana</name>
    <dbReference type="NCBI Taxonomy" id="8400"/>
    <lineage>
        <taxon>Eukaryota</taxon>
        <taxon>Metazoa</taxon>
        <taxon>Chordata</taxon>
        <taxon>Craniata</taxon>
        <taxon>Vertebrata</taxon>
        <taxon>Euteleostomi</taxon>
        <taxon>Amphibia</taxon>
        <taxon>Batrachia</taxon>
        <taxon>Anura</taxon>
        <taxon>Neobatrachia</taxon>
        <taxon>Ranoidea</taxon>
        <taxon>Ranidae</taxon>
        <taxon>Aquarana</taxon>
    </lineage>
</organism>
<proteinExistence type="predicted"/>
<dbReference type="Proteomes" id="UP000228934">
    <property type="component" value="Unassembled WGS sequence"/>
</dbReference>
<sequence>MISTSGLLEEAQEYYVNVSFKMNPLEQALRRPNVNLRNNPLLHHYWTAVSHIVPAVLYDAILRLTGQKPCSI</sequence>
<keyword evidence="2" id="KW-1185">Reference proteome</keyword>
<evidence type="ECO:0000313" key="1">
    <source>
        <dbReference type="EMBL" id="PIO37218.1"/>
    </source>
</evidence>
<accession>A0A2G9SAK3</accession>